<dbReference type="AlphaFoldDB" id="A0AAN6U3J2"/>
<name>A0AAN6U3J2_9PEZI</name>
<dbReference type="RefSeq" id="XP_062649561.1">
    <property type="nucleotide sequence ID" value="XM_062797410.1"/>
</dbReference>
<gene>
    <name evidence="1" type="ORF">N657DRAFT_708899</name>
</gene>
<reference evidence="1" key="2">
    <citation type="submission" date="2023-05" db="EMBL/GenBank/DDBJ databases">
        <authorList>
            <consortium name="Lawrence Berkeley National Laboratory"/>
            <person name="Steindorff A."/>
            <person name="Hensen N."/>
            <person name="Bonometti L."/>
            <person name="Westerberg I."/>
            <person name="Brannstrom I.O."/>
            <person name="Guillou S."/>
            <person name="Cros-Aarteil S."/>
            <person name="Calhoun S."/>
            <person name="Haridas S."/>
            <person name="Kuo A."/>
            <person name="Mondo S."/>
            <person name="Pangilinan J."/>
            <person name="Riley R."/>
            <person name="Labutti K."/>
            <person name="Andreopoulos B."/>
            <person name="Lipzen A."/>
            <person name="Chen C."/>
            <person name="Yanf M."/>
            <person name="Daum C."/>
            <person name="Ng V."/>
            <person name="Clum A."/>
            <person name="Ohm R."/>
            <person name="Martin F."/>
            <person name="Silar P."/>
            <person name="Natvig D."/>
            <person name="Lalanne C."/>
            <person name="Gautier V."/>
            <person name="Ament-Velasquez S.L."/>
            <person name="Kruys A."/>
            <person name="Hutchinson M.I."/>
            <person name="Powell A.J."/>
            <person name="Barry K."/>
            <person name="Miller A.N."/>
            <person name="Grigoriev I.V."/>
            <person name="Debuchy R."/>
            <person name="Gladieux P."/>
            <person name="Thoren M.H."/>
            <person name="Johannesson H."/>
        </authorList>
    </citation>
    <scope>NUCLEOTIDE SEQUENCE</scope>
    <source>
        <strain evidence="1">CBS 731.68</strain>
    </source>
</reference>
<evidence type="ECO:0000313" key="2">
    <source>
        <dbReference type="Proteomes" id="UP001302602"/>
    </source>
</evidence>
<proteinExistence type="predicted"/>
<organism evidence="1 2">
    <name type="scientific">Parathielavia appendiculata</name>
    <dbReference type="NCBI Taxonomy" id="2587402"/>
    <lineage>
        <taxon>Eukaryota</taxon>
        <taxon>Fungi</taxon>
        <taxon>Dikarya</taxon>
        <taxon>Ascomycota</taxon>
        <taxon>Pezizomycotina</taxon>
        <taxon>Sordariomycetes</taxon>
        <taxon>Sordariomycetidae</taxon>
        <taxon>Sordariales</taxon>
        <taxon>Chaetomiaceae</taxon>
        <taxon>Parathielavia</taxon>
    </lineage>
</organism>
<dbReference type="GeneID" id="87834183"/>
<comment type="caution">
    <text evidence="1">The sequence shown here is derived from an EMBL/GenBank/DDBJ whole genome shotgun (WGS) entry which is preliminary data.</text>
</comment>
<dbReference type="EMBL" id="MU853225">
    <property type="protein sequence ID" value="KAK4125790.1"/>
    <property type="molecule type" value="Genomic_DNA"/>
</dbReference>
<reference evidence="1" key="1">
    <citation type="journal article" date="2023" name="Mol. Phylogenet. Evol.">
        <title>Genome-scale phylogeny and comparative genomics of the fungal order Sordariales.</title>
        <authorList>
            <person name="Hensen N."/>
            <person name="Bonometti L."/>
            <person name="Westerberg I."/>
            <person name="Brannstrom I.O."/>
            <person name="Guillou S."/>
            <person name="Cros-Aarteil S."/>
            <person name="Calhoun S."/>
            <person name="Haridas S."/>
            <person name="Kuo A."/>
            <person name="Mondo S."/>
            <person name="Pangilinan J."/>
            <person name="Riley R."/>
            <person name="LaButti K."/>
            <person name="Andreopoulos B."/>
            <person name="Lipzen A."/>
            <person name="Chen C."/>
            <person name="Yan M."/>
            <person name="Daum C."/>
            <person name="Ng V."/>
            <person name="Clum A."/>
            <person name="Steindorff A."/>
            <person name="Ohm R.A."/>
            <person name="Martin F."/>
            <person name="Silar P."/>
            <person name="Natvig D.O."/>
            <person name="Lalanne C."/>
            <person name="Gautier V."/>
            <person name="Ament-Velasquez S.L."/>
            <person name="Kruys A."/>
            <person name="Hutchinson M.I."/>
            <person name="Powell A.J."/>
            <person name="Barry K."/>
            <person name="Miller A.N."/>
            <person name="Grigoriev I.V."/>
            <person name="Debuchy R."/>
            <person name="Gladieux P."/>
            <person name="Hiltunen Thoren M."/>
            <person name="Johannesson H."/>
        </authorList>
    </citation>
    <scope>NUCLEOTIDE SEQUENCE</scope>
    <source>
        <strain evidence="1">CBS 731.68</strain>
    </source>
</reference>
<dbReference type="Proteomes" id="UP001302602">
    <property type="component" value="Unassembled WGS sequence"/>
</dbReference>
<keyword evidence="2" id="KW-1185">Reference proteome</keyword>
<protein>
    <submittedName>
        <fullName evidence="1">Uncharacterized protein</fullName>
    </submittedName>
</protein>
<evidence type="ECO:0000313" key="1">
    <source>
        <dbReference type="EMBL" id="KAK4125790.1"/>
    </source>
</evidence>
<sequence length="164" mass="18077">MLQLMIWAIGDFDSGFDKLDPLPGFEIYGSSGPKVDGPGREDAPLQHPASRIHLPAVQVTASVGAQSIEERFRLERAVGCRGLRSALLVTSDGPRPEAAISASKLHARRCRVPKRPRPSPTASTLLRSHGPRGPLLGRRWYSRRACIRRPFFPLPETNPLYHPG</sequence>
<accession>A0AAN6U3J2</accession>